<dbReference type="OrthoDB" id="9790995at2"/>
<dbReference type="InterPro" id="IPR015879">
    <property type="entry name" value="Ring_hydroxy_dOase_asu_C_dom"/>
</dbReference>
<accession>A0A229FW10</accession>
<dbReference type="CDD" id="cd03469">
    <property type="entry name" value="Rieske_RO_Alpha_N"/>
    <property type="match status" value="1"/>
</dbReference>
<evidence type="ECO:0000256" key="1">
    <source>
        <dbReference type="ARBA" id="ARBA00001962"/>
    </source>
</evidence>
<evidence type="ECO:0000256" key="3">
    <source>
        <dbReference type="ARBA" id="ARBA00022714"/>
    </source>
</evidence>
<dbReference type="InterPro" id="IPR036922">
    <property type="entry name" value="Rieske_2Fe-2S_sf"/>
</dbReference>
<dbReference type="Gene3D" id="3.90.380.10">
    <property type="entry name" value="Naphthalene 1,2-dioxygenase Alpha Subunit, Chain A, domain 1"/>
    <property type="match status" value="1"/>
</dbReference>
<reference evidence="10 11" key="1">
    <citation type="submission" date="2017-06" db="EMBL/GenBank/DDBJ databases">
        <title>Reclassification of a Polynucleobacter cosmopolitanus strain isolated from tropical Lake Victoria as Polynucleobacter victoriensis comb. nov.</title>
        <authorList>
            <person name="Hahn M.W."/>
        </authorList>
    </citation>
    <scope>NUCLEOTIDE SEQUENCE [LARGE SCALE GENOMIC DNA]</scope>
    <source>
        <strain evidence="10 11">MWH-MoIso2</strain>
    </source>
</reference>
<dbReference type="PANTHER" id="PTHR43756">
    <property type="entry name" value="CHOLINE MONOOXYGENASE, CHLOROPLASTIC"/>
    <property type="match status" value="1"/>
</dbReference>
<name>A0A229FW10_9BURK</name>
<evidence type="ECO:0000256" key="2">
    <source>
        <dbReference type="ARBA" id="ARBA00008751"/>
    </source>
</evidence>
<keyword evidence="6" id="KW-0408">Iron</keyword>
<evidence type="ECO:0000256" key="4">
    <source>
        <dbReference type="ARBA" id="ARBA00022723"/>
    </source>
</evidence>
<dbReference type="SUPFAM" id="SSF50022">
    <property type="entry name" value="ISP domain"/>
    <property type="match status" value="1"/>
</dbReference>
<dbReference type="PROSITE" id="PS51296">
    <property type="entry name" value="RIESKE"/>
    <property type="match status" value="1"/>
</dbReference>
<comment type="similarity">
    <text evidence="2">Belongs to the bacterial ring-hydroxylating dioxygenase alpha subunit family.</text>
</comment>
<dbReference type="GO" id="GO:0005506">
    <property type="term" value="F:iron ion binding"/>
    <property type="evidence" value="ECO:0007669"/>
    <property type="project" value="InterPro"/>
</dbReference>
<dbReference type="CDD" id="cd00680">
    <property type="entry name" value="RHO_alpha_C"/>
    <property type="match status" value="1"/>
</dbReference>
<dbReference type="InterPro" id="IPR017941">
    <property type="entry name" value="Rieske_2Fe-2S"/>
</dbReference>
<gene>
    <name evidence="10" type="ORF">AOC33_03725</name>
</gene>
<dbReference type="GO" id="GO:0016491">
    <property type="term" value="F:oxidoreductase activity"/>
    <property type="evidence" value="ECO:0007669"/>
    <property type="project" value="UniProtKB-KW"/>
</dbReference>
<evidence type="ECO:0000256" key="8">
    <source>
        <dbReference type="ARBA" id="ARBA00023027"/>
    </source>
</evidence>
<keyword evidence="11" id="KW-1185">Reference proteome</keyword>
<evidence type="ECO:0000256" key="5">
    <source>
        <dbReference type="ARBA" id="ARBA00023002"/>
    </source>
</evidence>
<dbReference type="InterPro" id="IPR001663">
    <property type="entry name" value="Rng_hydr_dOase-A"/>
</dbReference>
<dbReference type="GO" id="GO:0051537">
    <property type="term" value="F:2 iron, 2 sulfur cluster binding"/>
    <property type="evidence" value="ECO:0007669"/>
    <property type="project" value="UniProtKB-KW"/>
</dbReference>
<dbReference type="Gene3D" id="2.102.10.10">
    <property type="entry name" value="Rieske [2Fe-2S] iron-sulphur domain"/>
    <property type="match status" value="1"/>
</dbReference>
<dbReference type="Proteomes" id="UP000215188">
    <property type="component" value="Unassembled WGS sequence"/>
</dbReference>
<dbReference type="SUPFAM" id="SSF55961">
    <property type="entry name" value="Bet v1-like"/>
    <property type="match status" value="1"/>
</dbReference>
<evidence type="ECO:0000256" key="7">
    <source>
        <dbReference type="ARBA" id="ARBA00023014"/>
    </source>
</evidence>
<protein>
    <recommendedName>
        <fullName evidence="9">Rieske domain-containing protein</fullName>
    </recommendedName>
</protein>
<dbReference type="EMBL" id="NJGG01000001">
    <property type="protein sequence ID" value="OXL16196.1"/>
    <property type="molecule type" value="Genomic_DNA"/>
</dbReference>
<dbReference type="PROSITE" id="PS00570">
    <property type="entry name" value="RING_HYDROXYL_ALPHA"/>
    <property type="match status" value="1"/>
</dbReference>
<dbReference type="RefSeq" id="WP_089515224.1">
    <property type="nucleotide sequence ID" value="NZ_NJGG01000001.1"/>
</dbReference>
<feature type="domain" description="Rieske" evidence="9">
    <location>
        <begin position="29"/>
        <end position="138"/>
    </location>
</feature>
<dbReference type="PANTHER" id="PTHR43756:SF5">
    <property type="entry name" value="CHOLINE MONOOXYGENASE, CHLOROPLASTIC"/>
    <property type="match status" value="1"/>
</dbReference>
<keyword evidence="3" id="KW-0001">2Fe-2S</keyword>
<dbReference type="Pfam" id="PF00355">
    <property type="entry name" value="Rieske"/>
    <property type="match status" value="1"/>
</dbReference>
<dbReference type="InterPro" id="IPR015881">
    <property type="entry name" value="ARHD_Rieske_2Fe_2S"/>
</dbReference>
<evidence type="ECO:0000259" key="9">
    <source>
        <dbReference type="PROSITE" id="PS51296"/>
    </source>
</evidence>
<organism evidence="10 11">
    <name type="scientific">Polynucleobacter cosmopolitanus</name>
    <dbReference type="NCBI Taxonomy" id="351345"/>
    <lineage>
        <taxon>Bacteria</taxon>
        <taxon>Pseudomonadati</taxon>
        <taxon>Pseudomonadota</taxon>
        <taxon>Betaproteobacteria</taxon>
        <taxon>Burkholderiales</taxon>
        <taxon>Burkholderiaceae</taxon>
        <taxon>Polynucleobacter</taxon>
    </lineage>
</organism>
<proteinExistence type="inferred from homology"/>
<evidence type="ECO:0000313" key="11">
    <source>
        <dbReference type="Proteomes" id="UP000215188"/>
    </source>
</evidence>
<dbReference type="Pfam" id="PF00848">
    <property type="entry name" value="Ring_hydroxyl_A"/>
    <property type="match status" value="1"/>
</dbReference>
<evidence type="ECO:0000313" key="10">
    <source>
        <dbReference type="EMBL" id="OXL16196.1"/>
    </source>
</evidence>
<dbReference type="AlphaFoldDB" id="A0A229FW10"/>
<comment type="caution">
    <text evidence="10">The sequence shown here is derived from an EMBL/GenBank/DDBJ whole genome shotgun (WGS) entry which is preliminary data.</text>
</comment>
<keyword evidence="8" id="KW-0520">NAD</keyword>
<dbReference type="PRINTS" id="PR00090">
    <property type="entry name" value="RNGDIOXGNASE"/>
</dbReference>
<keyword evidence="4" id="KW-0479">Metal-binding</keyword>
<comment type="cofactor">
    <cofactor evidence="1">
        <name>Fe cation</name>
        <dbReference type="ChEBI" id="CHEBI:24875"/>
    </cofactor>
</comment>
<keyword evidence="7" id="KW-0411">Iron-sulfur</keyword>
<sequence length="373" mass="43534">MKSAIFRPEWYTEASYFYKEKENLFNRVWNLSGFTNSVKSPGDFFTLQIFNQEIVVHNIAGKLRAYLNVCPHRGGPLVVEKFGNGAPVCKYHGWSFRDGGDLTGVSNIEWFNNGGEKDSCGKSLKTYPLTTIGPFIFIFIGCNPIPIDLQFSKEVIETLSSYEELSASITSEFEANFNWKLNMENVKDFLHPYYVHEQSFKPLLGFEQAATILMKKSDKVPGEFYKKTTLKELSFIQRGEFSVSASQRWWTKFIKITQPDNCFQNIFLFPNVNMYSVSGTHYVVQQYLPMSPNKFLYRLNVSFPEILEKFESKDLLCNLLEIERNVIREDEIVLDRLQKSMEAKMSEEHFAHGDYENYIMEQQIYMRDEVYFE</sequence>
<keyword evidence="5" id="KW-0560">Oxidoreductase</keyword>
<evidence type="ECO:0000256" key="6">
    <source>
        <dbReference type="ARBA" id="ARBA00023004"/>
    </source>
</evidence>